<dbReference type="RefSeq" id="WP_381613904.1">
    <property type="nucleotide sequence ID" value="NZ_JBHTEB010000001.1"/>
</dbReference>
<evidence type="ECO:0000259" key="2">
    <source>
        <dbReference type="Pfam" id="PF13649"/>
    </source>
</evidence>
<gene>
    <name evidence="3" type="ORF">ACFQZ6_27375</name>
</gene>
<evidence type="ECO:0000256" key="1">
    <source>
        <dbReference type="SAM" id="MobiDB-lite"/>
    </source>
</evidence>
<keyword evidence="3" id="KW-0489">Methyltransferase</keyword>
<dbReference type="InterPro" id="IPR041698">
    <property type="entry name" value="Methyltransf_25"/>
</dbReference>
<comment type="caution">
    <text evidence="3">The sequence shown here is derived from an EMBL/GenBank/DDBJ whole genome shotgun (WGS) entry which is preliminary data.</text>
</comment>
<dbReference type="GO" id="GO:0008168">
    <property type="term" value="F:methyltransferase activity"/>
    <property type="evidence" value="ECO:0007669"/>
    <property type="project" value="UniProtKB-KW"/>
</dbReference>
<dbReference type="InterPro" id="IPR029063">
    <property type="entry name" value="SAM-dependent_MTases_sf"/>
</dbReference>
<accession>A0ABW2WGE7</accession>
<keyword evidence="4" id="KW-1185">Reference proteome</keyword>
<feature type="region of interest" description="Disordered" evidence="1">
    <location>
        <begin position="1"/>
        <end position="22"/>
    </location>
</feature>
<dbReference type="Proteomes" id="UP001597023">
    <property type="component" value="Unassembled WGS sequence"/>
</dbReference>
<dbReference type="EC" id="2.1.1.-" evidence="3"/>
<feature type="domain" description="Methyltransferase" evidence="2">
    <location>
        <begin position="39"/>
        <end position="132"/>
    </location>
</feature>
<protein>
    <submittedName>
        <fullName evidence="3">Class I SAM-dependent methyltransferase</fullName>
        <ecNumber evidence="3">2.1.1.-</ecNumber>
    </submittedName>
</protein>
<organism evidence="3 4">
    <name type="scientific">Streptomyces flavalbus</name>
    <dbReference type="NCBI Taxonomy" id="2665155"/>
    <lineage>
        <taxon>Bacteria</taxon>
        <taxon>Bacillati</taxon>
        <taxon>Actinomycetota</taxon>
        <taxon>Actinomycetes</taxon>
        <taxon>Kitasatosporales</taxon>
        <taxon>Streptomycetaceae</taxon>
        <taxon>Streptomyces</taxon>
    </lineage>
</organism>
<evidence type="ECO:0000313" key="4">
    <source>
        <dbReference type="Proteomes" id="UP001597023"/>
    </source>
</evidence>
<dbReference type="Pfam" id="PF13649">
    <property type="entry name" value="Methyltransf_25"/>
    <property type="match status" value="1"/>
</dbReference>
<dbReference type="CDD" id="cd02440">
    <property type="entry name" value="AdoMet_MTases"/>
    <property type="match status" value="1"/>
</dbReference>
<dbReference type="Gene3D" id="3.40.50.150">
    <property type="entry name" value="Vaccinia Virus protein VP39"/>
    <property type="match status" value="1"/>
</dbReference>
<sequence>MTRAPTLPTHAPDTAPGPGGTPLTRWLLDALAPGPADRVVELGAGLGTTARLTLARRPAAYTGVDRDPAAVAALSTLTTAGRAGVRAVRSDVTATGQPSGWATVVYGEGALTPRPERARHQIVREAHRLLDPATGRYGIHEPCLLPDGLDAALAAGVATGLGARLLTPAGWAALLAAEGFTVTARHTAPLRPRVRTRAVLRRHRARLGAVALVAVPAR</sequence>
<keyword evidence="3" id="KW-0808">Transferase</keyword>
<dbReference type="GO" id="GO:0032259">
    <property type="term" value="P:methylation"/>
    <property type="evidence" value="ECO:0007669"/>
    <property type="project" value="UniProtKB-KW"/>
</dbReference>
<dbReference type="SUPFAM" id="SSF53335">
    <property type="entry name" value="S-adenosyl-L-methionine-dependent methyltransferases"/>
    <property type="match status" value="1"/>
</dbReference>
<dbReference type="EMBL" id="JBHTEB010000001">
    <property type="protein sequence ID" value="MFD0317869.1"/>
    <property type="molecule type" value="Genomic_DNA"/>
</dbReference>
<proteinExistence type="predicted"/>
<reference evidence="4" key="1">
    <citation type="journal article" date="2019" name="Int. J. Syst. Evol. Microbiol.">
        <title>The Global Catalogue of Microorganisms (GCM) 10K type strain sequencing project: providing services to taxonomists for standard genome sequencing and annotation.</title>
        <authorList>
            <consortium name="The Broad Institute Genomics Platform"/>
            <consortium name="The Broad Institute Genome Sequencing Center for Infectious Disease"/>
            <person name="Wu L."/>
            <person name="Ma J."/>
        </authorList>
    </citation>
    <scope>NUCLEOTIDE SEQUENCE [LARGE SCALE GENOMIC DNA]</scope>
    <source>
        <strain evidence="4">CGMCC 4.7400</strain>
    </source>
</reference>
<name>A0ABW2WGE7_9ACTN</name>
<evidence type="ECO:0000313" key="3">
    <source>
        <dbReference type="EMBL" id="MFD0317869.1"/>
    </source>
</evidence>